<feature type="domain" description="NodB homology" evidence="2">
    <location>
        <begin position="82"/>
        <end position="335"/>
    </location>
</feature>
<dbReference type="Pfam" id="PF01522">
    <property type="entry name" value="Polysacc_deac_1"/>
    <property type="match status" value="2"/>
</dbReference>
<dbReference type="InterPro" id="IPR051398">
    <property type="entry name" value="Polysacch_Deacetylase"/>
</dbReference>
<dbReference type="Gene3D" id="3.20.20.370">
    <property type="entry name" value="Glycoside hydrolase/deacetylase"/>
    <property type="match status" value="1"/>
</dbReference>
<gene>
    <name evidence="3" type="ORF">EDC38_3028</name>
</gene>
<dbReference type="CDD" id="cd10918">
    <property type="entry name" value="CE4_NodB_like_5s_6s"/>
    <property type="match status" value="1"/>
</dbReference>
<keyword evidence="1" id="KW-0732">Signal</keyword>
<dbReference type="GO" id="GO:0005975">
    <property type="term" value="P:carbohydrate metabolic process"/>
    <property type="evidence" value="ECO:0007669"/>
    <property type="project" value="InterPro"/>
</dbReference>
<protein>
    <submittedName>
        <fullName evidence="3">Polysaccharide deacetylase</fullName>
    </submittedName>
</protein>
<evidence type="ECO:0000256" key="1">
    <source>
        <dbReference type="ARBA" id="ARBA00022729"/>
    </source>
</evidence>
<dbReference type="InterPro" id="IPR002509">
    <property type="entry name" value="NODB_dom"/>
</dbReference>
<accession>A0A3N1NPD1</accession>
<evidence type="ECO:0000259" key="2">
    <source>
        <dbReference type="PROSITE" id="PS51677"/>
    </source>
</evidence>
<proteinExistence type="predicted"/>
<dbReference type="AlphaFoldDB" id="A0A3N1NPD1"/>
<dbReference type="GO" id="GO:0016810">
    <property type="term" value="F:hydrolase activity, acting on carbon-nitrogen (but not peptide) bonds"/>
    <property type="evidence" value="ECO:0007669"/>
    <property type="project" value="InterPro"/>
</dbReference>
<dbReference type="PANTHER" id="PTHR34216">
    <property type="match status" value="1"/>
</dbReference>
<keyword evidence="4" id="KW-1185">Reference proteome</keyword>
<comment type="caution">
    <text evidence="3">The sequence shown here is derived from an EMBL/GenBank/DDBJ whole genome shotgun (WGS) entry which is preliminary data.</text>
</comment>
<reference evidence="3 4" key="1">
    <citation type="submission" date="2018-11" db="EMBL/GenBank/DDBJ databases">
        <title>Genomic Encyclopedia of Type Strains, Phase IV (KMG-IV): sequencing the most valuable type-strain genomes for metagenomic binning, comparative biology and taxonomic classification.</title>
        <authorList>
            <person name="Goeker M."/>
        </authorList>
    </citation>
    <scope>NUCLEOTIDE SEQUENCE [LARGE SCALE GENOMIC DNA]</scope>
    <source>
        <strain evidence="3 4">DSM 16974</strain>
    </source>
</reference>
<evidence type="ECO:0000313" key="3">
    <source>
        <dbReference type="EMBL" id="ROQ18055.1"/>
    </source>
</evidence>
<dbReference type="RefSeq" id="WP_123639376.1">
    <property type="nucleotide sequence ID" value="NZ_RJUK01000003.1"/>
</dbReference>
<dbReference type="SUPFAM" id="SSF88713">
    <property type="entry name" value="Glycoside hydrolase/deacetylase"/>
    <property type="match status" value="1"/>
</dbReference>
<dbReference type="EMBL" id="RJUK01000003">
    <property type="protein sequence ID" value="ROQ18055.1"/>
    <property type="molecule type" value="Genomic_DNA"/>
</dbReference>
<dbReference type="OrthoDB" id="9814639at2"/>
<name>A0A3N1NPD1_9GAMM</name>
<dbReference type="PROSITE" id="PS51677">
    <property type="entry name" value="NODB"/>
    <property type="match status" value="1"/>
</dbReference>
<dbReference type="InterPro" id="IPR011330">
    <property type="entry name" value="Glyco_hydro/deAcase_b/a-brl"/>
</dbReference>
<sequence length="335" mass="38454">MNRWIRRAMTSRGLERCFSALSGPYVTIFMLHRPLPGDRSYHGTSEKLLEECLQFAVKQKYDFIALDDLIDRAVQGQRIKRPTLCFTLDDGYSDQVTRLIPVLLKYDAKPTLFVITDFIDGKDWPWDAKISFLIRNSRLREASVVMQGSEIPLKLDSVKDRVHSRRLLSAYAKKIQSSDIPEFVDRISAALDVETPFSAPEDYLPASWDQLREAEKAGVTIGSHARSHFVLSAMNPGRISEELVYSKARLKEELQSPSQIFCYPSGTTQDFSRNHELMVRMAHYRGAVSTISQTSYLKDIRRNPYRVARIGFPGDFDQFMRYASWIEALRSKLPV</sequence>
<dbReference type="Proteomes" id="UP000273643">
    <property type="component" value="Unassembled WGS sequence"/>
</dbReference>
<dbReference type="PANTHER" id="PTHR34216:SF7">
    <property type="entry name" value="POLY-BETA-1,6-N-ACETYL-D-GLUCOSAMINE N-DEACETYLASE"/>
    <property type="match status" value="1"/>
</dbReference>
<organism evidence="3 4">
    <name type="scientific">Marinimicrobium koreense</name>
    <dbReference type="NCBI Taxonomy" id="306545"/>
    <lineage>
        <taxon>Bacteria</taxon>
        <taxon>Pseudomonadati</taxon>
        <taxon>Pseudomonadota</taxon>
        <taxon>Gammaproteobacteria</taxon>
        <taxon>Cellvibrionales</taxon>
        <taxon>Cellvibrionaceae</taxon>
        <taxon>Marinimicrobium</taxon>
    </lineage>
</organism>
<evidence type="ECO:0000313" key="4">
    <source>
        <dbReference type="Proteomes" id="UP000273643"/>
    </source>
</evidence>